<dbReference type="Gene3D" id="2.30.30.1020">
    <property type="entry name" value="CCR4-NOT complex subunit 2/3/5, C-terminal domain"/>
    <property type="match status" value="1"/>
</dbReference>
<dbReference type="InterPro" id="IPR007282">
    <property type="entry name" value="NOT2/3/5_C"/>
</dbReference>
<dbReference type="Proteomes" id="UP000019487">
    <property type="component" value="Unassembled WGS sequence"/>
</dbReference>
<feature type="compositionally biased region" description="Polar residues" evidence="4">
    <location>
        <begin position="346"/>
        <end position="356"/>
    </location>
</feature>
<feature type="compositionally biased region" description="Polar residues" evidence="4">
    <location>
        <begin position="191"/>
        <end position="205"/>
    </location>
</feature>
<sequence length="611" mass="66127">MNRPGMRLLNSLSSPQYAHAPLHGCHREGGQVILDDTDLEWELESKGPKNTGHTGFLALDSIDQMRSDESASAKGRSLDFDGVTWGIELGSSTGIIWSYEAGKSVGPQTMRGIPNGFPNQQQMQNRSVSSRIPPGGKMANNNGVTWAFGGVPMGGAGLGNPRPNNGPMTSFAQTIGGSSQPATPLDLSEFPSLSGNQPQHNQSTWGAAGARNIGPSANIRLQQSAGLSAQHAAQQQQQDELFNSSTQLSNNSGGFRFGAQSAVGQSSQPSSADDFPPLRNSNGEIGQDRGSGLLQNVGFGAGGGLGFGSGNPPQQVRSNGLLNALSGGSRAAPGNRVASPAGLSGPSINRSPTEPSRQGLPSLVENEAGGFSNTHFGSSNPIPLREDDSQQQFNMPTATNSRPDGPLSMPQPQESDPGSAQRSAENADSKVQDPLAHLSETDRYGLKGFSYMMNNFPDYAALVTGTDINHLGLDLLSEQPISSQIYSLWDNEPTRPDVARFSLPECYRVLNVAPLESKMPNFNEEALLFMFYSNPGDKQQLMAARELGNRNWRYHKKMQVWLTKDDLMVPRQLTQQMEQGYYIFFDVKTWSRQRREFTLSYDDLERVEDRF</sequence>
<comment type="caution">
    <text evidence="6">The sequence shown here is derived from an EMBL/GenBank/DDBJ whole genome shotgun (WGS) entry which is preliminary data.</text>
</comment>
<reference evidence="6 7" key="1">
    <citation type="journal article" date="2014" name="Genome Announc.">
        <title>Draft genome sequence of Sclerotinia borealis, a psychrophilic plant pathogenic fungus.</title>
        <authorList>
            <person name="Mardanov A.V."/>
            <person name="Beletsky A.V."/>
            <person name="Kadnikov V.V."/>
            <person name="Ignatov A.N."/>
            <person name="Ravin N.V."/>
        </authorList>
    </citation>
    <scope>NUCLEOTIDE SEQUENCE [LARGE SCALE GENOMIC DNA]</scope>
    <source>
        <strain evidence="7">F-4157</strain>
    </source>
</reference>
<gene>
    <name evidence="6" type="ORF">SBOR_4148</name>
</gene>
<dbReference type="AlphaFoldDB" id="W9CLF6"/>
<dbReference type="Pfam" id="PF04153">
    <property type="entry name" value="NOT2_3_5_C"/>
    <property type="match status" value="1"/>
</dbReference>
<dbReference type="OrthoDB" id="258627at2759"/>
<feature type="compositionally biased region" description="Gly residues" evidence="4">
    <location>
        <begin position="299"/>
        <end position="309"/>
    </location>
</feature>
<evidence type="ECO:0000256" key="1">
    <source>
        <dbReference type="ARBA" id="ARBA00007682"/>
    </source>
</evidence>
<evidence type="ECO:0000259" key="5">
    <source>
        <dbReference type="Pfam" id="PF04153"/>
    </source>
</evidence>
<dbReference type="STRING" id="1432307.W9CLF6"/>
<accession>W9CLF6</accession>
<name>W9CLF6_SCLBF</name>
<feature type="compositionally biased region" description="Polar residues" evidence="4">
    <location>
        <begin position="371"/>
        <end position="381"/>
    </location>
</feature>
<comment type="similarity">
    <text evidence="1">Belongs to the CNOT2/3/5 family.</text>
</comment>
<protein>
    <recommendedName>
        <fullName evidence="5">NOT2/NOT3/NOT5 C-terminal domain-containing protein</fullName>
    </recommendedName>
</protein>
<feature type="region of interest" description="Disordered" evidence="4">
    <location>
        <begin position="157"/>
        <end position="212"/>
    </location>
</feature>
<keyword evidence="2" id="KW-0805">Transcription regulation</keyword>
<feature type="compositionally biased region" description="Polar residues" evidence="4">
    <location>
        <begin position="162"/>
        <end position="182"/>
    </location>
</feature>
<proteinExistence type="inferred from homology"/>
<keyword evidence="3" id="KW-0804">Transcription</keyword>
<dbReference type="GO" id="GO:0000289">
    <property type="term" value="P:nuclear-transcribed mRNA poly(A) tail shortening"/>
    <property type="evidence" value="ECO:0007669"/>
    <property type="project" value="UniProtKB-ARBA"/>
</dbReference>
<dbReference type="GO" id="GO:0006355">
    <property type="term" value="P:regulation of DNA-templated transcription"/>
    <property type="evidence" value="ECO:0007669"/>
    <property type="project" value="InterPro"/>
</dbReference>
<evidence type="ECO:0000256" key="2">
    <source>
        <dbReference type="ARBA" id="ARBA00023015"/>
    </source>
</evidence>
<dbReference type="EMBL" id="AYSA01000184">
    <property type="protein sequence ID" value="ESZ95494.1"/>
    <property type="molecule type" value="Genomic_DNA"/>
</dbReference>
<dbReference type="FunFam" id="2.30.30.1020:FF:000007">
    <property type="entry name" value="Putative not2 family protein"/>
    <property type="match status" value="1"/>
</dbReference>
<keyword evidence="7" id="KW-1185">Reference proteome</keyword>
<evidence type="ECO:0000313" key="7">
    <source>
        <dbReference type="Proteomes" id="UP000019487"/>
    </source>
</evidence>
<dbReference type="InterPro" id="IPR038635">
    <property type="entry name" value="CCR4-NOT_su2/3/5_C_sf"/>
</dbReference>
<dbReference type="HOGENOM" id="CLU_032319_1_0_1"/>
<evidence type="ECO:0000256" key="4">
    <source>
        <dbReference type="SAM" id="MobiDB-lite"/>
    </source>
</evidence>
<evidence type="ECO:0000256" key="3">
    <source>
        <dbReference type="ARBA" id="ARBA00023163"/>
    </source>
</evidence>
<dbReference type="PANTHER" id="PTHR23326">
    <property type="entry name" value="CCR4 NOT-RELATED"/>
    <property type="match status" value="1"/>
</dbReference>
<feature type="region of interest" description="Disordered" evidence="4">
    <location>
        <begin position="245"/>
        <end position="438"/>
    </location>
</feature>
<dbReference type="InterPro" id="IPR040168">
    <property type="entry name" value="Not2/3/5"/>
</dbReference>
<feature type="compositionally biased region" description="Polar residues" evidence="4">
    <location>
        <begin position="311"/>
        <end position="321"/>
    </location>
</feature>
<feature type="compositionally biased region" description="Polar residues" evidence="4">
    <location>
        <begin position="390"/>
        <end position="402"/>
    </location>
</feature>
<feature type="domain" description="NOT2/NOT3/NOT5 C-terminal" evidence="5">
    <location>
        <begin position="483"/>
        <end position="604"/>
    </location>
</feature>
<dbReference type="GO" id="GO:0030015">
    <property type="term" value="C:CCR4-NOT core complex"/>
    <property type="evidence" value="ECO:0007669"/>
    <property type="project" value="InterPro"/>
</dbReference>
<organism evidence="6 7">
    <name type="scientific">Sclerotinia borealis (strain F-4128)</name>
    <dbReference type="NCBI Taxonomy" id="1432307"/>
    <lineage>
        <taxon>Eukaryota</taxon>
        <taxon>Fungi</taxon>
        <taxon>Dikarya</taxon>
        <taxon>Ascomycota</taxon>
        <taxon>Pezizomycotina</taxon>
        <taxon>Leotiomycetes</taxon>
        <taxon>Helotiales</taxon>
        <taxon>Sclerotiniaceae</taxon>
        <taxon>Sclerotinia</taxon>
    </lineage>
</organism>
<evidence type="ECO:0000313" key="6">
    <source>
        <dbReference type="EMBL" id="ESZ95494.1"/>
    </source>
</evidence>
<feature type="compositionally biased region" description="Polar residues" evidence="4">
    <location>
        <begin position="262"/>
        <end position="271"/>
    </location>
</feature>
<feature type="compositionally biased region" description="Polar residues" evidence="4">
    <location>
        <begin position="410"/>
        <end position="424"/>
    </location>
</feature>